<evidence type="ECO:0000256" key="3">
    <source>
        <dbReference type="ARBA" id="ARBA00022490"/>
    </source>
</evidence>
<evidence type="ECO:0000256" key="10">
    <source>
        <dbReference type="SAM" id="MobiDB-lite"/>
    </source>
</evidence>
<dbReference type="PROSITE" id="PS00759">
    <property type="entry name" value="ARGE_DAPE_CPG2_2"/>
    <property type="match status" value="1"/>
</dbReference>
<evidence type="ECO:0000256" key="2">
    <source>
        <dbReference type="ARBA" id="ARBA00005691"/>
    </source>
</evidence>
<evidence type="ECO:0000256" key="8">
    <source>
        <dbReference type="ARBA" id="ARBA00022833"/>
    </source>
</evidence>
<name>A0A8J7SDL2_9RHOB</name>
<dbReference type="Gene3D" id="3.40.630.10">
    <property type="entry name" value="Zn peptidases"/>
    <property type="match status" value="1"/>
</dbReference>
<dbReference type="InterPro" id="IPR011650">
    <property type="entry name" value="Peptidase_M20_dimer"/>
</dbReference>
<dbReference type="Gene3D" id="3.30.70.360">
    <property type="match status" value="1"/>
</dbReference>
<gene>
    <name evidence="12" type="primary">argE</name>
    <name evidence="12" type="ORF">H0I76_06900</name>
</gene>
<dbReference type="NCBIfam" id="TIGR01892">
    <property type="entry name" value="AcOrn-deacetyl"/>
    <property type="match status" value="1"/>
</dbReference>
<dbReference type="InterPro" id="IPR050072">
    <property type="entry name" value="Peptidase_M20A"/>
</dbReference>
<dbReference type="Proteomes" id="UP000655420">
    <property type="component" value="Unassembled WGS sequence"/>
</dbReference>
<protein>
    <submittedName>
        <fullName evidence="12">Acetylornithine deacetylase</fullName>
        <ecNumber evidence="12">3.5.1.16</ecNumber>
    </submittedName>
</protein>
<evidence type="ECO:0000256" key="6">
    <source>
        <dbReference type="ARBA" id="ARBA00022723"/>
    </source>
</evidence>
<keyword evidence="6" id="KW-0479">Metal-binding</keyword>
<comment type="cofactor">
    <cofactor evidence="1">
        <name>Zn(2+)</name>
        <dbReference type="ChEBI" id="CHEBI:29105"/>
    </cofactor>
</comment>
<dbReference type="EMBL" id="JAEHHL010000002">
    <property type="protein sequence ID" value="MBK0398911.1"/>
    <property type="molecule type" value="Genomic_DNA"/>
</dbReference>
<evidence type="ECO:0000256" key="9">
    <source>
        <dbReference type="ARBA" id="ARBA00023285"/>
    </source>
</evidence>
<dbReference type="GO" id="GO:0046872">
    <property type="term" value="F:metal ion binding"/>
    <property type="evidence" value="ECO:0007669"/>
    <property type="project" value="UniProtKB-KW"/>
</dbReference>
<feature type="compositionally biased region" description="Low complexity" evidence="10">
    <location>
        <begin position="1"/>
        <end position="18"/>
    </location>
</feature>
<dbReference type="PANTHER" id="PTHR43808">
    <property type="entry name" value="ACETYLORNITHINE DEACETYLASE"/>
    <property type="match status" value="1"/>
</dbReference>
<keyword evidence="3" id="KW-0963">Cytoplasm</keyword>
<dbReference type="Pfam" id="PF01546">
    <property type="entry name" value="Peptidase_M20"/>
    <property type="match status" value="1"/>
</dbReference>
<evidence type="ECO:0000259" key="11">
    <source>
        <dbReference type="Pfam" id="PF07687"/>
    </source>
</evidence>
<dbReference type="NCBIfam" id="NF005710">
    <property type="entry name" value="PRK07522.1"/>
    <property type="match status" value="1"/>
</dbReference>
<keyword evidence="8" id="KW-0862">Zinc</keyword>
<dbReference type="SUPFAM" id="SSF55031">
    <property type="entry name" value="Bacterial exopeptidase dimerisation domain"/>
    <property type="match status" value="1"/>
</dbReference>
<comment type="similarity">
    <text evidence="2">Belongs to the peptidase M20A family. ArgE subfamily.</text>
</comment>
<proteinExistence type="inferred from homology"/>
<accession>A0A8J7SDL2</accession>
<dbReference type="SUPFAM" id="SSF53187">
    <property type="entry name" value="Zn-dependent exopeptidases"/>
    <property type="match status" value="1"/>
</dbReference>
<dbReference type="Pfam" id="PF07687">
    <property type="entry name" value="M20_dimer"/>
    <property type="match status" value="1"/>
</dbReference>
<dbReference type="InterPro" id="IPR002933">
    <property type="entry name" value="Peptidase_M20"/>
</dbReference>
<dbReference type="CDD" id="cd03894">
    <property type="entry name" value="M20_ArgE"/>
    <property type="match status" value="1"/>
</dbReference>
<dbReference type="AlphaFoldDB" id="A0A8J7SDL2"/>
<keyword evidence="13" id="KW-1185">Reference proteome</keyword>
<organism evidence="12 13">
    <name type="scientific">Thermohalobaculum xanthum</name>
    <dbReference type="NCBI Taxonomy" id="2753746"/>
    <lineage>
        <taxon>Bacteria</taxon>
        <taxon>Pseudomonadati</taxon>
        <taxon>Pseudomonadota</taxon>
        <taxon>Alphaproteobacteria</taxon>
        <taxon>Rhodobacterales</taxon>
        <taxon>Paracoccaceae</taxon>
        <taxon>Thermohalobaculum</taxon>
    </lineage>
</organism>
<evidence type="ECO:0000256" key="7">
    <source>
        <dbReference type="ARBA" id="ARBA00022801"/>
    </source>
</evidence>
<evidence type="ECO:0000256" key="4">
    <source>
        <dbReference type="ARBA" id="ARBA00022571"/>
    </source>
</evidence>
<comment type="caution">
    <text evidence="12">The sequence shown here is derived from an EMBL/GenBank/DDBJ whole genome shotgun (WGS) entry which is preliminary data.</text>
</comment>
<keyword evidence="4" id="KW-0055">Arginine biosynthesis</keyword>
<reference evidence="12" key="1">
    <citation type="submission" date="2020-12" db="EMBL/GenBank/DDBJ databases">
        <title>Bacterial taxonomy.</title>
        <authorList>
            <person name="Pan X."/>
        </authorList>
    </citation>
    <scope>NUCLEOTIDE SEQUENCE</scope>
    <source>
        <strain evidence="12">M0105</strain>
    </source>
</reference>
<feature type="domain" description="Peptidase M20 dimerisation" evidence="11">
    <location>
        <begin position="203"/>
        <end position="311"/>
    </location>
</feature>
<keyword evidence="7 12" id="KW-0378">Hydrolase</keyword>
<dbReference type="GO" id="GO:0008777">
    <property type="term" value="F:acetylornithine deacetylase activity"/>
    <property type="evidence" value="ECO:0007669"/>
    <property type="project" value="UniProtKB-EC"/>
</dbReference>
<feature type="region of interest" description="Disordered" evidence="10">
    <location>
        <begin position="1"/>
        <end position="35"/>
    </location>
</feature>
<sequence length="418" mass="44286">MGRPGAGDRLAGRAARPVGPRPRPPSDRRRRRQVTETETLLARLIAFPTVSRDPNRQLIDWVAETLAAAGIESRIIPSPCGHKANLLATIGPGDRPGVMLSGHTDVVPVDGQDWTRPPFELTEGDGLLYGRGTADMKGFVACAMAAARAAAGRRLAAPLHLAFSYDEELGCLGVHSLIDMLDAAEVRPTFCIVGEPTSMTVATGHKGKVAIRATCRGREAHSALAPTGLNAIHLACDLVAAIRAEQARIEATGTRDGDYDIAYTTLHAGRIEGGVALNIVPNRAVLDWEVRNLAEDDAAEIVDRIRAAADALVAGARRHAPEAAIEFEELFAYPGLGTGREAEVVRFVQGLTGGNATIKVAFGTEGGLFSARLGVPTVICGPGSMTQGHKPNEFVSRDQLGRCDAMLARLVERLEAGL</sequence>
<dbReference type="InterPro" id="IPR010169">
    <property type="entry name" value="AcOrn-deacetyl"/>
</dbReference>
<dbReference type="InterPro" id="IPR001261">
    <property type="entry name" value="ArgE/DapE_CS"/>
</dbReference>
<evidence type="ECO:0000313" key="13">
    <source>
        <dbReference type="Proteomes" id="UP000655420"/>
    </source>
</evidence>
<keyword evidence="9" id="KW-0170">Cobalt</keyword>
<dbReference type="PANTHER" id="PTHR43808:SF31">
    <property type="entry name" value="N-ACETYL-L-CITRULLINE DEACETYLASE"/>
    <property type="match status" value="1"/>
</dbReference>
<dbReference type="EC" id="3.5.1.16" evidence="12"/>
<dbReference type="PROSITE" id="PS00758">
    <property type="entry name" value="ARGE_DAPE_CPG2_1"/>
    <property type="match status" value="1"/>
</dbReference>
<evidence type="ECO:0000256" key="5">
    <source>
        <dbReference type="ARBA" id="ARBA00022605"/>
    </source>
</evidence>
<dbReference type="InterPro" id="IPR036264">
    <property type="entry name" value="Bact_exopeptidase_dim_dom"/>
</dbReference>
<keyword evidence="5" id="KW-0028">Amino-acid biosynthesis</keyword>
<dbReference type="GO" id="GO:0006526">
    <property type="term" value="P:L-arginine biosynthetic process"/>
    <property type="evidence" value="ECO:0007669"/>
    <property type="project" value="UniProtKB-KW"/>
</dbReference>
<evidence type="ECO:0000313" key="12">
    <source>
        <dbReference type="EMBL" id="MBK0398911.1"/>
    </source>
</evidence>
<evidence type="ECO:0000256" key="1">
    <source>
        <dbReference type="ARBA" id="ARBA00001947"/>
    </source>
</evidence>